<sequence length="74" mass="7330">MSGGVGGAEPRGFPLSRFGAERAASAADAMQRIAAAIMVASSASSALGWKRLSALLMPPLYIGGEANGNGAPDP</sequence>
<accession>A0ABV4FE54</accession>
<proteinExistence type="predicted"/>
<name>A0ABV4FE54_BRAEL</name>
<dbReference type="Proteomes" id="UP001565471">
    <property type="component" value="Unassembled WGS sequence"/>
</dbReference>
<evidence type="ECO:0000313" key="1">
    <source>
        <dbReference type="EMBL" id="MEY9321762.1"/>
    </source>
</evidence>
<dbReference type="RefSeq" id="WP_264629475.1">
    <property type="nucleotide sequence ID" value="NZ_JAOQNA010000001.1"/>
</dbReference>
<reference evidence="1 2" key="1">
    <citation type="submission" date="2024-07" db="EMBL/GenBank/DDBJ databases">
        <title>Genomic Encyclopedia of Type Strains, Phase V (KMG-V): Genome sequencing to study the core and pangenomes of soil and plant-associated prokaryotes.</title>
        <authorList>
            <person name="Whitman W."/>
        </authorList>
    </citation>
    <scope>NUCLEOTIDE SEQUENCE [LARGE SCALE GENOMIC DNA]</scope>
    <source>
        <strain evidence="1 2">USDA 415</strain>
    </source>
</reference>
<keyword evidence="2" id="KW-1185">Reference proteome</keyword>
<gene>
    <name evidence="1" type="ORF">ABIF29_008561</name>
</gene>
<protein>
    <submittedName>
        <fullName evidence="1">Broad specificity phosphatase PhoE</fullName>
    </submittedName>
</protein>
<organism evidence="1 2">
    <name type="scientific">Bradyrhizobium elkanii</name>
    <dbReference type="NCBI Taxonomy" id="29448"/>
    <lineage>
        <taxon>Bacteria</taxon>
        <taxon>Pseudomonadati</taxon>
        <taxon>Pseudomonadota</taxon>
        <taxon>Alphaproteobacteria</taxon>
        <taxon>Hyphomicrobiales</taxon>
        <taxon>Nitrobacteraceae</taxon>
        <taxon>Bradyrhizobium</taxon>
    </lineage>
</organism>
<dbReference type="EMBL" id="JBGBZA010000002">
    <property type="protein sequence ID" value="MEY9321762.1"/>
    <property type="molecule type" value="Genomic_DNA"/>
</dbReference>
<comment type="caution">
    <text evidence="1">The sequence shown here is derived from an EMBL/GenBank/DDBJ whole genome shotgun (WGS) entry which is preliminary data.</text>
</comment>
<evidence type="ECO:0000313" key="2">
    <source>
        <dbReference type="Proteomes" id="UP001565471"/>
    </source>
</evidence>